<evidence type="ECO:0000256" key="3">
    <source>
        <dbReference type="ARBA" id="ARBA00023295"/>
    </source>
</evidence>
<dbReference type="Gene3D" id="2.115.10.20">
    <property type="entry name" value="Glycosyl hydrolase domain, family 43"/>
    <property type="match status" value="1"/>
</dbReference>
<dbReference type="EMBL" id="JABCQN010000002">
    <property type="protein sequence ID" value="MBF0870045.1"/>
    <property type="molecule type" value="Genomic_DNA"/>
</dbReference>
<name>A0A9Q2IPT1_GLUJA</name>
<accession>A0A9Q2IPT1</accession>
<sequence length="57" mass="6512">MAQLYAVGIFDEKACIPDKQGYSWLDSGPDFYGAMAWEDSLSSDRKSHRYAMGWMNN</sequence>
<reference evidence="5" key="1">
    <citation type="submission" date="2020-04" db="EMBL/GenBank/DDBJ databases">
        <authorList>
            <person name="Sombolestani A."/>
        </authorList>
    </citation>
    <scope>NUCLEOTIDE SEQUENCE</scope>
    <source>
        <strain evidence="5">R71697</strain>
    </source>
</reference>
<evidence type="ECO:0000313" key="5">
    <source>
        <dbReference type="EMBL" id="MBF0870045.1"/>
    </source>
</evidence>
<keyword evidence="2" id="KW-0378">Hydrolase</keyword>
<organism evidence="5 6">
    <name type="scientific">Gluconobacter japonicus</name>
    <dbReference type="NCBI Taxonomy" id="376620"/>
    <lineage>
        <taxon>Bacteria</taxon>
        <taxon>Pseudomonadati</taxon>
        <taxon>Pseudomonadota</taxon>
        <taxon>Alphaproteobacteria</taxon>
        <taxon>Acetobacterales</taxon>
        <taxon>Acetobacteraceae</taxon>
        <taxon>Gluconobacter</taxon>
    </lineage>
</organism>
<comment type="similarity">
    <text evidence="1">Belongs to the glycosyl hydrolase 32 family.</text>
</comment>
<feature type="domain" description="Glycosyl hydrolase family 32 N-terminal" evidence="4">
    <location>
        <begin position="3"/>
        <end position="57"/>
    </location>
</feature>
<dbReference type="GO" id="GO:0016798">
    <property type="term" value="F:hydrolase activity, acting on glycosyl bonds"/>
    <property type="evidence" value="ECO:0007669"/>
    <property type="project" value="UniProtKB-KW"/>
</dbReference>
<dbReference type="SUPFAM" id="SSF75005">
    <property type="entry name" value="Arabinanase/levansucrase/invertase"/>
    <property type="match status" value="1"/>
</dbReference>
<comment type="caution">
    <text evidence="5">The sequence shown here is derived from an EMBL/GenBank/DDBJ whole genome shotgun (WGS) entry which is preliminary data.</text>
</comment>
<dbReference type="InterPro" id="IPR013148">
    <property type="entry name" value="Glyco_hydro_32_N"/>
</dbReference>
<proteinExistence type="inferred from homology"/>
<evidence type="ECO:0000256" key="2">
    <source>
        <dbReference type="ARBA" id="ARBA00022801"/>
    </source>
</evidence>
<protein>
    <recommendedName>
        <fullName evidence="4">Glycosyl hydrolase family 32 N-terminal domain-containing protein</fullName>
    </recommendedName>
</protein>
<dbReference type="GeneID" id="97143725"/>
<dbReference type="Pfam" id="PF00251">
    <property type="entry name" value="Glyco_hydro_32N"/>
    <property type="match status" value="1"/>
</dbReference>
<dbReference type="Proteomes" id="UP000661006">
    <property type="component" value="Unassembled WGS sequence"/>
</dbReference>
<keyword evidence="3" id="KW-0326">Glycosidase</keyword>
<evidence type="ECO:0000313" key="6">
    <source>
        <dbReference type="Proteomes" id="UP000661006"/>
    </source>
</evidence>
<reference evidence="5" key="2">
    <citation type="submission" date="2020-11" db="EMBL/GenBank/DDBJ databases">
        <title>Description of novel Gluconobacter species.</title>
        <authorList>
            <person name="Cleenwerck I."/>
            <person name="Cnockaert M."/>
            <person name="Borremans W."/>
            <person name="Wieme A.D."/>
            <person name="De Vuyst L."/>
            <person name="Vandamme P."/>
        </authorList>
    </citation>
    <scope>NUCLEOTIDE SEQUENCE</scope>
    <source>
        <strain evidence="5">R71697</strain>
    </source>
</reference>
<evidence type="ECO:0000259" key="4">
    <source>
        <dbReference type="Pfam" id="PF00251"/>
    </source>
</evidence>
<evidence type="ECO:0000256" key="1">
    <source>
        <dbReference type="ARBA" id="ARBA00009902"/>
    </source>
</evidence>
<dbReference type="InterPro" id="IPR023296">
    <property type="entry name" value="Glyco_hydro_beta-prop_sf"/>
</dbReference>
<gene>
    <name evidence="5" type="ORF">HKD32_04115</name>
</gene>
<dbReference type="RefSeq" id="WP_156471986.1">
    <property type="nucleotide sequence ID" value="NZ_JABCQN010000002.1"/>
</dbReference>
<dbReference type="AlphaFoldDB" id="A0A9Q2IPT1"/>